<dbReference type="Gene3D" id="1.20.120.530">
    <property type="entry name" value="GntR ligand-binding domain-like"/>
    <property type="match status" value="1"/>
</dbReference>
<dbReference type="InterPro" id="IPR011711">
    <property type="entry name" value="GntR_C"/>
</dbReference>
<keyword evidence="2 5" id="KW-0238">DNA-binding</keyword>
<evidence type="ECO:0000256" key="3">
    <source>
        <dbReference type="ARBA" id="ARBA00023163"/>
    </source>
</evidence>
<dbReference type="RefSeq" id="WP_097326807.1">
    <property type="nucleotide sequence ID" value="NZ_OBDY01000024.1"/>
</dbReference>
<dbReference type="SUPFAM" id="SSF46785">
    <property type="entry name" value="Winged helix' DNA-binding domain"/>
    <property type="match status" value="1"/>
</dbReference>
<dbReference type="SMART" id="SM00895">
    <property type="entry name" value="FCD"/>
    <property type="match status" value="1"/>
</dbReference>
<dbReference type="Proteomes" id="UP000219612">
    <property type="component" value="Unassembled WGS sequence"/>
</dbReference>
<name>A0A285JSA7_9ACTN</name>
<dbReference type="PANTHER" id="PTHR43537:SF45">
    <property type="entry name" value="GNTR FAMILY REGULATORY PROTEIN"/>
    <property type="match status" value="1"/>
</dbReference>
<dbReference type="InterPro" id="IPR036388">
    <property type="entry name" value="WH-like_DNA-bd_sf"/>
</dbReference>
<dbReference type="OrthoDB" id="8680240at2"/>
<evidence type="ECO:0000256" key="2">
    <source>
        <dbReference type="ARBA" id="ARBA00023125"/>
    </source>
</evidence>
<dbReference type="Gene3D" id="1.10.10.10">
    <property type="entry name" value="Winged helix-like DNA-binding domain superfamily/Winged helix DNA-binding domain"/>
    <property type="match status" value="1"/>
</dbReference>
<dbReference type="EMBL" id="OBDY01000024">
    <property type="protein sequence ID" value="SNY62973.1"/>
    <property type="molecule type" value="Genomic_DNA"/>
</dbReference>
<dbReference type="GO" id="GO:0043565">
    <property type="term" value="F:sequence-specific DNA binding"/>
    <property type="evidence" value="ECO:0007669"/>
    <property type="project" value="InterPro"/>
</dbReference>
<dbReference type="PRINTS" id="PR00033">
    <property type="entry name" value="HTHASNC"/>
</dbReference>
<dbReference type="AlphaFoldDB" id="A0A285JSA7"/>
<evidence type="ECO:0000256" key="1">
    <source>
        <dbReference type="ARBA" id="ARBA00023015"/>
    </source>
</evidence>
<evidence type="ECO:0000259" key="4">
    <source>
        <dbReference type="PROSITE" id="PS50949"/>
    </source>
</evidence>
<keyword evidence="3" id="KW-0804">Transcription</keyword>
<dbReference type="InterPro" id="IPR000524">
    <property type="entry name" value="Tscrpt_reg_HTH_GntR"/>
</dbReference>
<reference evidence="5 6" key="1">
    <citation type="submission" date="2017-09" db="EMBL/GenBank/DDBJ databases">
        <authorList>
            <person name="Ehlers B."/>
            <person name="Leendertz F.H."/>
        </authorList>
    </citation>
    <scope>NUCLEOTIDE SEQUENCE [LARGE SCALE GENOMIC DNA]</scope>
    <source>
        <strain evidence="5 6">CGMCC 4.6857</strain>
    </source>
</reference>
<dbReference type="PROSITE" id="PS50949">
    <property type="entry name" value="HTH_GNTR"/>
    <property type="match status" value="1"/>
</dbReference>
<evidence type="ECO:0000313" key="5">
    <source>
        <dbReference type="EMBL" id="SNY62973.1"/>
    </source>
</evidence>
<accession>A0A285JSA7</accession>
<dbReference type="Pfam" id="PF07729">
    <property type="entry name" value="FCD"/>
    <property type="match status" value="1"/>
</dbReference>
<dbReference type="InterPro" id="IPR000485">
    <property type="entry name" value="AsnC-type_HTH_dom"/>
</dbReference>
<feature type="domain" description="HTH gntR-type" evidence="4">
    <location>
        <begin position="14"/>
        <end position="81"/>
    </location>
</feature>
<protein>
    <submittedName>
        <fullName evidence="5">DNA-binding transcriptional regulator, GntR family</fullName>
    </submittedName>
</protein>
<keyword evidence="6" id="KW-1185">Reference proteome</keyword>
<dbReference type="SUPFAM" id="SSF48008">
    <property type="entry name" value="GntR ligand-binding domain-like"/>
    <property type="match status" value="1"/>
</dbReference>
<sequence>MPSPFENTSTLSRTLLSDQAYDLVRKSILEGTLPPGARIVESELARQLGVSQAPVREAVKRLVHEGLVISLPRRGSYVREISEGEAGEAREVRGLLEEAAARQAVLNFDAAARSHLEELVDGMREAAVSGDLAAFRGFDMGFHRSVVELSGNSYLPRLWAVMEPSLLGLRIVGDPGFPGDWTEMAESHQRLVEVLADGNRARAAAAFLNHATGVEA</sequence>
<gene>
    <name evidence="5" type="ORF">SAMN05421748_124125</name>
</gene>
<dbReference type="InterPro" id="IPR008920">
    <property type="entry name" value="TF_FadR/GntR_C"/>
</dbReference>
<keyword evidence="1" id="KW-0805">Transcription regulation</keyword>
<dbReference type="GO" id="GO:0003700">
    <property type="term" value="F:DNA-binding transcription factor activity"/>
    <property type="evidence" value="ECO:0007669"/>
    <property type="project" value="InterPro"/>
</dbReference>
<dbReference type="CDD" id="cd07377">
    <property type="entry name" value="WHTH_GntR"/>
    <property type="match status" value="1"/>
</dbReference>
<dbReference type="PANTHER" id="PTHR43537">
    <property type="entry name" value="TRANSCRIPTIONAL REGULATOR, GNTR FAMILY"/>
    <property type="match status" value="1"/>
</dbReference>
<dbReference type="Pfam" id="PF00392">
    <property type="entry name" value="GntR"/>
    <property type="match status" value="1"/>
</dbReference>
<evidence type="ECO:0000313" key="6">
    <source>
        <dbReference type="Proteomes" id="UP000219612"/>
    </source>
</evidence>
<dbReference type="InterPro" id="IPR036390">
    <property type="entry name" value="WH_DNA-bd_sf"/>
</dbReference>
<proteinExistence type="predicted"/>
<organism evidence="5 6">
    <name type="scientific">Paractinoplanes atraurantiacus</name>
    <dbReference type="NCBI Taxonomy" id="1036182"/>
    <lineage>
        <taxon>Bacteria</taxon>
        <taxon>Bacillati</taxon>
        <taxon>Actinomycetota</taxon>
        <taxon>Actinomycetes</taxon>
        <taxon>Micromonosporales</taxon>
        <taxon>Micromonosporaceae</taxon>
        <taxon>Paractinoplanes</taxon>
    </lineage>
</organism>
<dbReference type="SMART" id="SM00345">
    <property type="entry name" value="HTH_GNTR"/>
    <property type="match status" value="1"/>
</dbReference>